<evidence type="ECO:0000256" key="6">
    <source>
        <dbReference type="ARBA" id="ARBA00046271"/>
    </source>
</evidence>
<accession>A0A8R7K4S2</accession>
<dbReference type="Gramene" id="TuG1812G0100004569.01.T01">
    <property type="protein sequence ID" value="TuG1812G0100004569.01.T01.cds379129"/>
    <property type="gene ID" value="TuG1812G0100004569.01"/>
</dbReference>
<dbReference type="AlphaFoldDB" id="A0A8R7K4S2"/>
<dbReference type="GO" id="GO:0005778">
    <property type="term" value="C:peroxisomal membrane"/>
    <property type="evidence" value="ECO:0007669"/>
    <property type="project" value="UniProtKB-SubCell"/>
</dbReference>
<sequence length="96" mass="10686">MLGEKIRLSNELNFTFTLGCSEATNGAPQGAKEQEDIRGEATVPTSEPAREELVQSAVTFLRHPKVVASSDVQRRSFLENKGLTMDEIKQIRRLLV</sequence>
<protein>
    <recommendedName>
        <fullName evidence="4 7">Peroxisomal membrane protein PEX14</fullName>
    </recommendedName>
    <alternativeName>
        <fullName evidence="5 7">Peroxin-14</fullName>
    </alternativeName>
</protein>
<dbReference type="EnsemblPlants" id="TuG1812G0100004569.01.T01">
    <property type="protein sequence ID" value="TuG1812G0100004569.01.T01.cds379129"/>
    <property type="gene ID" value="TuG1812G0100004569.01"/>
</dbReference>
<reference evidence="10" key="1">
    <citation type="journal article" date="2013" name="Nature">
        <title>Draft genome of the wheat A-genome progenitor Triticum urartu.</title>
        <authorList>
            <person name="Ling H.Q."/>
            <person name="Zhao S."/>
            <person name="Liu D."/>
            <person name="Wang J."/>
            <person name="Sun H."/>
            <person name="Zhang C."/>
            <person name="Fan H."/>
            <person name="Li D."/>
            <person name="Dong L."/>
            <person name="Tao Y."/>
            <person name="Gao C."/>
            <person name="Wu H."/>
            <person name="Li Y."/>
            <person name="Cui Y."/>
            <person name="Guo X."/>
            <person name="Zheng S."/>
            <person name="Wang B."/>
            <person name="Yu K."/>
            <person name="Liang Q."/>
            <person name="Yang W."/>
            <person name="Lou X."/>
            <person name="Chen J."/>
            <person name="Feng M."/>
            <person name="Jian J."/>
            <person name="Zhang X."/>
            <person name="Luo G."/>
            <person name="Jiang Y."/>
            <person name="Liu J."/>
            <person name="Wang Z."/>
            <person name="Sha Y."/>
            <person name="Zhang B."/>
            <person name="Wu H."/>
            <person name="Tang D."/>
            <person name="Shen Q."/>
            <person name="Xue P."/>
            <person name="Zou S."/>
            <person name="Wang X."/>
            <person name="Liu X."/>
            <person name="Wang F."/>
            <person name="Yang Y."/>
            <person name="An X."/>
            <person name="Dong Z."/>
            <person name="Zhang K."/>
            <person name="Zhang X."/>
            <person name="Luo M.C."/>
            <person name="Dvorak J."/>
            <person name="Tong Y."/>
            <person name="Wang J."/>
            <person name="Yang H."/>
            <person name="Li Z."/>
            <person name="Wang D."/>
            <person name="Zhang A."/>
            <person name="Wang J."/>
        </authorList>
    </citation>
    <scope>NUCLEOTIDE SEQUENCE</scope>
    <source>
        <strain evidence="10">cv. G1812</strain>
    </source>
</reference>
<dbReference type="PANTHER" id="PTHR23058:SF11">
    <property type="entry name" value="PEROXISOMAL MEMBRANE PROTEIN PEX14"/>
    <property type="match status" value="1"/>
</dbReference>
<name>A0A8R7K4S2_TRIUA</name>
<keyword evidence="7" id="KW-0653">Protein transport</keyword>
<dbReference type="InterPro" id="IPR025655">
    <property type="entry name" value="PEX14"/>
</dbReference>
<feature type="domain" description="Peroxisome membrane anchor protein Pex14p N-terminal" evidence="8">
    <location>
        <begin position="50"/>
        <end position="90"/>
    </location>
</feature>
<comment type="subcellular location">
    <subcellularLocation>
        <location evidence="6 7">Peroxisome membrane</location>
    </subcellularLocation>
</comment>
<reference evidence="9" key="3">
    <citation type="submission" date="2022-06" db="UniProtKB">
        <authorList>
            <consortium name="EnsemblPlants"/>
        </authorList>
    </citation>
    <scope>IDENTIFICATION</scope>
</reference>
<evidence type="ECO:0000256" key="5">
    <source>
        <dbReference type="ARBA" id="ARBA00029691"/>
    </source>
</evidence>
<evidence type="ECO:0000256" key="1">
    <source>
        <dbReference type="ARBA" id="ARBA00005443"/>
    </source>
</evidence>
<dbReference type="InterPro" id="IPR036388">
    <property type="entry name" value="WH-like_DNA-bd_sf"/>
</dbReference>
<dbReference type="GO" id="GO:0016560">
    <property type="term" value="P:protein import into peroxisome matrix, docking"/>
    <property type="evidence" value="ECO:0007669"/>
    <property type="project" value="UniProtKB-UniRule"/>
</dbReference>
<evidence type="ECO:0000256" key="3">
    <source>
        <dbReference type="ARBA" id="ARBA00023140"/>
    </source>
</evidence>
<keyword evidence="10" id="KW-1185">Reference proteome</keyword>
<evidence type="ECO:0000313" key="9">
    <source>
        <dbReference type="EnsemblPlants" id="TuG1812G0100004569.01.T01.cds379129"/>
    </source>
</evidence>
<comment type="similarity">
    <text evidence="1 7">Belongs to the peroxin-14 family.</text>
</comment>
<dbReference type="Proteomes" id="UP000015106">
    <property type="component" value="Chromosome 1"/>
</dbReference>
<reference evidence="9" key="2">
    <citation type="submission" date="2018-03" db="EMBL/GenBank/DDBJ databases">
        <title>The Triticum urartu genome reveals the dynamic nature of wheat genome evolution.</title>
        <authorList>
            <person name="Ling H."/>
            <person name="Ma B."/>
            <person name="Shi X."/>
            <person name="Liu H."/>
            <person name="Dong L."/>
            <person name="Sun H."/>
            <person name="Cao Y."/>
            <person name="Gao Q."/>
            <person name="Zheng S."/>
            <person name="Li Y."/>
            <person name="Yu Y."/>
            <person name="Du H."/>
            <person name="Qi M."/>
            <person name="Li Y."/>
            <person name="Yu H."/>
            <person name="Cui Y."/>
            <person name="Wang N."/>
            <person name="Chen C."/>
            <person name="Wu H."/>
            <person name="Zhao Y."/>
            <person name="Zhang J."/>
            <person name="Li Y."/>
            <person name="Zhou W."/>
            <person name="Zhang B."/>
            <person name="Hu W."/>
            <person name="Eijk M."/>
            <person name="Tang J."/>
            <person name="Witsenboer H."/>
            <person name="Zhao S."/>
            <person name="Li Z."/>
            <person name="Zhang A."/>
            <person name="Wang D."/>
            <person name="Liang C."/>
        </authorList>
    </citation>
    <scope>NUCLEOTIDE SEQUENCE [LARGE SCALE GENOMIC DNA]</scope>
    <source>
        <strain evidence="9">cv. G1812</strain>
    </source>
</reference>
<keyword evidence="2" id="KW-0811">Translocation</keyword>
<evidence type="ECO:0000313" key="10">
    <source>
        <dbReference type="Proteomes" id="UP000015106"/>
    </source>
</evidence>
<keyword evidence="3 7" id="KW-0576">Peroxisome</keyword>
<comment type="function">
    <text evidence="7">Component of the PEX13-PEX14 docking complex, a translocon channel that specifically mediates the import of peroxisomal cargo proteins bound to PEX5 receptor. The PEX13-PEX14 docking complex forms a large import pore which can be opened to a diameter of about 9 nm. Mechanistically, PEX5 receptor along with cargo proteins associates with the PEX14 subunit of the PEX13-PEX14 docking complex in the cytosol, leading to the insertion of the receptor into the organelle membrane with the concomitant translocation of the cargo into the peroxisome matrix.</text>
</comment>
<dbReference type="GO" id="GO:1990429">
    <property type="term" value="C:peroxisomal importomer complex"/>
    <property type="evidence" value="ECO:0007669"/>
    <property type="project" value="TreeGrafter"/>
</dbReference>
<evidence type="ECO:0000256" key="7">
    <source>
        <dbReference type="RuleBase" id="RU367032"/>
    </source>
</evidence>
<evidence type="ECO:0000256" key="2">
    <source>
        <dbReference type="ARBA" id="ARBA00023010"/>
    </source>
</evidence>
<dbReference type="GO" id="GO:0005102">
    <property type="term" value="F:signaling receptor binding"/>
    <property type="evidence" value="ECO:0007669"/>
    <property type="project" value="TreeGrafter"/>
</dbReference>
<evidence type="ECO:0000256" key="4">
    <source>
        <dbReference type="ARBA" id="ARBA00029502"/>
    </source>
</evidence>
<evidence type="ECO:0000259" key="8">
    <source>
        <dbReference type="Pfam" id="PF04695"/>
    </source>
</evidence>
<organism evidence="9 10">
    <name type="scientific">Triticum urartu</name>
    <name type="common">Red wild einkorn</name>
    <name type="synonym">Crithodium urartu</name>
    <dbReference type="NCBI Taxonomy" id="4572"/>
    <lineage>
        <taxon>Eukaryota</taxon>
        <taxon>Viridiplantae</taxon>
        <taxon>Streptophyta</taxon>
        <taxon>Embryophyta</taxon>
        <taxon>Tracheophyta</taxon>
        <taxon>Spermatophyta</taxon>
        <taxon>Magnoliopsida</taxon>
        <taxon>Liliopsida</taxon>
        <taxon>Poales</taxon>
        <taxon>Poaceae</taxon>
        <taxon>BOP clade</taxon>
        <taxon>Pooideae</taxon>
        <taxon>Triticodae</taxon>
        <taxon>Triticeae</taxon>
        <taxon>Triticinae</taxon>
        <taxon>Triticum</taxon>
    </lineage>
</organism>
<dbReference type="Pfam" id="PF04695">
    <property type="entry name" value="Pex14_N"/>
    <property type="match status" value="1"/>
</dbReference>
<proteinExistence type="inferred from homology"/>
<dbReference type="Gene3D" id="1.10.10.10">
    <property type="entry name" value="Winged helix-like DNA-binding domain superfamily/Winged helix DNA-binding domain"/>
    <property type="match status" value="1"/>
</dbReference>
<dbReference type="PANTHER" id="PTHR23058">
    <property type="entry name" value="PEROXISOMAL MEMBRANE PROTEIN PEX14"/>
    <property type="match status" value="1"/>
</dbReference>
<keyword evidence="7" id="KW-0813">Transport</keyword>
<keyword evidence="7" id="KW-0472">Membrane</keyword>
<dbReference type="InterPro" id="IPR006785">
    <property type="entry name" value="Pex14_N"/>
</dbReference>